<organism evidence="1 2">
    <name type="scientific">Rhodovulum sulfidophilum</name>
    <name type="common">Rhodobacter sulfidophilus</name>
    <dbReference type="NCBI Taxonomy" id="35806"/>
    <lineage>
        <taxon>Bacteria</taxon>
        <taxon>Pseudomonadati</taxon>
        <taxon>Pseudomonadota</taxon>
        <taxon>Alphaproteobacteria</taxon>
        <taxon>Rhodobacterales</taxon>
        <taxon>Paracoccaceae</taxon>
        <taxon>Rhodovulum</taxon>
    </lineage>
</organism>
<accession>A0A2W5NCA6</accession>
<dbReference type="Proteomes" id="UP000249185">
    <property type="component" value="Unassembled WGS sequence"/>
</dbReference>
<name>A0A2W5NCA6_RHOSU</name>
<protein>
    <recommendedName>
        <fullName evidence="3">BrnT family toxin</fullName>
    </recommendedName>
</protein>
<comment type="caution">
    <text evidence="1">The sequence shown here is derived from an EMBL/GenBank/DDBJ whole genome shotgun (WGS) entry which is preliminary data.</text>
</comment>
<dbReference type="InterPro" id="IPR007460">
    <property type="entry name" value="BrnT_toxin"/>
</dbReference>
<dbReference type="InterPro" id="IPR038573">
    <property type="entry name" value="BrnT_sf"/>
</dbReference>
<dbReference type="Pfam" id="PF04365">
    <property type="entry name" value="BrnT_toxin"/>
    <property type="match status" value="1"/>
</dbReference>
<sequence length="83" mass="9070">MPAIVWDPPKRLANLAKHGLDFADLTEAFFLGSLVVPAKCGRYMAIGRLADGTIAVVFALLGREALSVISMRSASQRERRLIE</sequence>
<dbReference type="AlphaFoldDB" id="A0A2W5NCA6"/>
<evidence type="ECO:0008006" key="3">
    <source>
        <dbReference type="Google" id="ProtNLM"/>
    </source>
</evidence>
<reference evidence="1 2" key="1">
    <citation type="submission" date="2017-08" db="EMBL/GenBank/DDBJ databases">
        <title>Infants hospitalized years apart are colonized by the same room-sourced microbial strains.</title>
        <authorList>
            <person name="Brooks B."/>
            <person name="Olm M.R."/>
            <person name="Firek B.A."/>
            <person name="Baker R."/>
            <person name="Thomas B.C."/>
            <person name="Morowitz M.J."/>
            <person name="Banfield J.F."/>
        </authorList>
    </citation>
    <scope>NUCLEOTIDE SEQUENCE [LARGE SCALE GENOMIC DNA]</scope>
    <source>
        <strain evidence="1">S2_005_002_R2_34</strain>
    </source>
</reference>
<dbReference type="Gene3D" id="3.10.450.530">
    <property type="entry name" value="Ribonuclease toxin, BrnT, of type II toxin-antitoxin system"/>
    <property type="match status" value="1"/>
</dbReference>
<evidence type="ECO:0000313" key="2">
    <source>
        <dbReference type="Proteomes" id="UP000249185"/>
    </source>
</evidence>
<evidence type="ECO:0000313" key="1">
    <source>
        <dbReference type="EMBL" id="PZQ50138.1"/>
    </source>
</evidence>
<proteinExistence type="predicted"/>
<gene>
    <name evidence="1" type="ORF">DI556_08710</name>
</gene>
<dbReference type="EMBL" id="QFPW01000005">
    <property type="protein sequence ID" value="PZQ50138.1"/>
    <property type="molecule type" value="Genomic_DNA"/>
</dbReference>